<reference evidence="1 2" key="1">
    <citation type="journal article" date="2023" name="Arcadia Sci">
        <title>De novo assembly of a long-read Amblyomma americanum tick genome.</title>
        <authorList>
            <person name="Chou S."/>
            <person name="Poskanzer K.E."/>
            <person name="Rollins M."/>
            <person name="Thuy-Boun P.S."/>
        </authorList>
    </citation>
    <scope>NUCLEOTIDE SEQUENCE [LARGE SCALE GENOMIC DNA]</scope>
    <source>
        <strain evidence="1">F_SG_1</strain>
        <tissue evidence="1">Salivary glands</tissue>
    </source>
</reference>
<protein>
    <submittedName>
        <fullName evidence="1">Uncharacterized protein</fullName>
    </submittedName>
</protein>
<evidence type="ECO:0000313" key="2">
    <source>
        <dbReference type="Proteomes" id="UP001321473"/>
    </source>
</evidence>
<gene>
    <name evidence="1" type="ORF">V5799_018531</name>
</gene>
<dbReference type="EMBL" id="JARKHS020009168">
    <property type="protein sequence ID" value="KAK8780126.1"/>
    <property type="molecule type" value="Genomic_DNA"/>
</dbReference>
<dbReference type="Proteomes" id="UP001321473">
    <property type="component" value="Unassembled WGS sequence"/>
</dbReference>
<sequence>MTETQKFGMIAPRSVQQYYCQNSAHFTSEHRDDSFRSASQDFTSVFRRSQLYRFHALRDTTVTAGSSFSKLYSRHQGSDINSARKLHGRHRILQIT</sequence>
<proteinExistence type="predicted"/>
<evidence type="ECO:0000313" key="1">
    <source>
        <dbReference type="EMBL" id="KAK8780126.1"/>
    </source>
</evidence>
<name>A0AAQ4EZ70_AMBAM</name>
<accession>A0AAQ4EZ70</accession>
<organism evidence="1 2">
    <name type="scientific">Amblyomma americanum</name>
    <name type="common">Lone star tick</name>
    <dbReference type="NCBI Taxonomy" id="6943"/>
    <lineage>
        <taxon>Eukaryota</taxon>
        <taxon>Metazoa</taxon>
        <taxon>Ecdysozoa</taxon>
        <taxon>Arthropoda</taxon>
        <taxon>Chelicerata</taxon>
        <taxon>Arachnida</taxon>
        <taxon>Acari</taxon>
        <taxon>Parasitiformes</taxon>
        <taxon>Ixodida</taxon>
        <taxon>Ixodoidea</taxon>
        <taxon>Ixodidae</taxon>
        <taxon>Amblyomminae</taxon>
        <taxon>Amblyomma</taxon>
    </lineage>
</organism>
<comment type="caution">
    <text evidence="1">The sequence shown here is derived from an EMBL/GenBank/DDBJ whole genome shotgun (WGS) entry which is preliminary data.</text>
</comment>
<dbReference type="AlphaFoldDB" id="A0AAQ4EZ70"/>
<keyword evidence="2" id="KW-1185">Reference proteome</keyword>